<dbReference type="VEuPathDB" id="MicrosporidiaDB:H312_01757"/>
<reference evidence="4 5" key="2">
    <citation type="submission" date="2014-03" db="EMBL/GenBank/DDBJ databases">
        <title>The Genome Sequence of Anncaliia algerae insect isolate PRA339.</title>
        <authorList>
            <consortium name="The Broad Institute Genome Sequencing Platform"/>
            <consortium name="The Broad Institute Genome Sequencing Center for Infectious Disease"/>
            <person name="Cuomo C."/>
            <person name="Becnel J."/>
            <person name="Sanscrainte N."/>
            <person name="Walker B."/>
            <person name="Young S.K."/>
            <person name="Zeng Q."/>
            <person name="Gargeya S."/>
            <person name="Fitzgerald M."/>
            <person name="Haas B."/>
            <person name="Abouelleil A."/>
            <person name="Alvarado L."/>
            <person name="Arachchi H.M."/>
            <person name="Berlin A.M."/>
            <person name="Chapman S.B."/>
            <person name="Dewar J."/>
            <person name="Goldberg J."/>
            <person name="Griggs A."/>
            <person name="Gujja S."/>
            <person name="Hansen M."/>
            <person name="Howarth C."/>
            <person name="Imamovic A."/>
            <person name="Larimer J."/>
            <person name="McCowan C."/>
            <person name="Murphy C."/>
            <person name="Neiman D."/>
            <person name="Pearson M."/>
            <person name="Priest M."/>
            <person name="Roberts A."/>
            <person name="Saif S."/>
            <person name="Shea T."/>
            <person name="Sisk P."/>
            <person name="Sykes S."/>
            <person name="Wortman J."/>
            <person name="Nusbaum C."/>
            <person name="Birren B."/>
        </authorList>
    </citation>
    <scope>NUCLEOTIDE SEQUENCE [LARGE SCALE GENOMIC DNA]</scope>
    <source>
        <strain evidence="4 5">PRA339</strain>
    </source>
</reference>
<dbReference type="CDD" id="cd00893">
    <property type="entry name" value="PI4Kc_III"/>
    <property type="match status" value="1"/>
</dbReference>
<dbReference type="InterPro" id="IPR011009">
    <property type="entry name" value="Kinase-like_dom_sf"/>
</dbReference>
<dbReference type="SUPFAM" id="SSF56112">
    <property type="entry name" value="Protein kinase-like (PK-like)"/>
    <property type="match status" value="1"/>
</dbReference>
<dbReference type="HOGENOM" id="CLU_002446_6_1_1"/>
<keyword evidence="1" id="KW-0808">Transferase</keyword>
<dbReference type="GO" id="GO:0046854">
    <property type="term" value="P:phosphatidylinositol phosphate biosynthetic process"/>
    <property type="evidence" value="ECO:0007669"/>
    <property type="project" value="InterPro"/>
</dbReference>
<dbReference type="AlphaFoldDB" id="A0A059F1F5"/>
<dbReference type="GO" id="GO:0048015">
    <property type="term" value="P:phosphatidylinositol-mediated signaling"/>
    <property type="evidence" value="ECO:0007669"/>
    <property type="project" value="TreeGrafter"/>
</dbReference>
<dbReference type="InterPro" id="IPR015433">
    <property type="entry name" value="PI3/4_kinase"/>
</dbReference>
<keyword evidence="2 4" id="KW-0418">Kinase</keyword>
<accession>A0A059F1F5</accession>
<evidence type="ECO:0000256" key="2">
    <source>
        <dbReference type="ARBA" id="ARBA00022777"/>
    </source>
</evidence>
<evidence type="ECO:0000313" key="5">
    <source>
        <dbReference type="Proteomes" id="UP000030655"/>
    </source>
</evidence>
<gene>
    <name evidence="4" type="ORF">H312_01757</name>
</gene>
<name>A0A059F1F5_9MICR</name>
<dbReference type="GO" id="GO:0005737">
    <property type="term" value="C:cytoplasm"/>
    <property type="evidence" value="ECO:0007669"/>
    <property type="project" value="TreeGrafter"/>
</dbReference>
<dbReference type="InterPro" id="IPR000403">
    <property type="entry name" value="PI3/4_kinase_cat_dom"/>
</dbReference>
<reference evidence="5" key="1">
    <citation type="submission" date="2013-02" db="EMBL/GenBank/DDBJ databases">
        <authorList>
            <consortium name="The Broad Institute Genome Sequencing Platform"/>
            <person name="Cuomo C."/>
            <person name="Becnel J."/>
            <person name="Sanscrainte N."/>
            <person name="Walker B."/>
            <person name="Young S.K."/>
            <person name="Zeng Q."/>
            <person name="Gargeya S."/>
            <person name="Fitzgerald M."/>
            <person name="Haas B."/>
            <person name="Abouelleil A."/>
            <person name="Alvarado L."/>
            <person name="Arachchi H.M."/>
            <person name="Berlin A.M."/>
            <person name="Chapman S.B."/>
            <person name="Dewar J."/>
            <person name="Goldberg J."/>
            <person name="Griggs A."/>
            <person name="Gujja S."/>
            <person name="Hansen M."/>
            <person name="Howarth C."/>
            <person name="Imamovic A."/>
            <person name="Larimer J."/>
            <person name="McCowan C."/>
            <person name="Murphy C."/>
            <person name="Neiman D."/>
            <person name="Pearson M."/>
            <person name="Priest M."/>
            <person name="Roberts A."/>
            <person name="Saif S."/>
            <person name="Shea T."/>
            <person name="Sisk P."/>
            <person name="Sykes S."/>
            <person name="Wortman J."/>
            <person name="Nusbaum C."/>
            <person name="Birren B."/>
        </authorList>
    </citation>
    <scope>NUCLEOTIDE SEQUENCE [LARGE SCALE GENOMIC DNA]</scope>
    <source>
        <strain evidence="5">PRA339</strain>
    </source>
</reference>
<feature type="domain" description="PI3K/PI4K catalytic" evidence="3">
    <location>
        <begin position="359"/>
        <end position="627"/>
    </location>
</feature>
<dbReference type="InterPro" id="IPR036940">
    <property type="entry name" value="PI3/4_kinase_cat_sf"/>
</dbReference>
<dbReference type="Proteomes" id="UP000030655">
    <property type="component" value="Unassembled WGS sequence"/>
</dbReference>
<evidence type="ECO:0000313" key="4">
    <source>
        <dbReference type="EMBL" id="KCZ80811.1"/>
    </source>
</evidence>
<dbReference type="PANTHER" id="PTHR10048:SF22">
    <property type="entry name" value="PHOSPHATIDYLINOSITOL 4-KINASE BETA"/>
    <property type="match status" value="1"/>
</dbReference>
<dbReference type="Gene3D" id="3.30.1010.10">
    <property type="entry name" value="Phosphatidylinositol 3-kinase Catalytic Subunit, Chain A, domain 4"/>
    <property type="match status" value="1"/>
</dbReference>
<proteinExistence type="predicted"/>
<dbReference type="STRING" id="1288291.A0A059F1F5"/>
<dbReference type="PANTHER" id="PTHR10048">
    <property type="entry name" value="PHOSPHATIDYLINOSITOL KINASE"/>
    <property type="match status" value="1"/>
</dbReference>
<protein>
    <submittedName>
        <fullName evidence="4">Atypical/PI4K protein kinase</fullName>
    </submittedName>
</protein>
<dbReference type="GO" id="GO:0016020">
    <property type="term" value="C:membrane"/>
    <property type="evidence" value="ECO:0007669"/>
    <property type="project" value="TreeGrafter"/>
</dbReference>
<dbReference type="EMBL" id="KK365161">
    <property type="protein sequence ID" value="KCZ80811.1"/>
    <property type="molecule type" value="Genomic_DNA"/>
</dbReference>
<dbReference type="SMART" id="SM00146">
    <property type="entry name" value="PI3Kc"/>
    <property type="match status" value="1"/>
</dbReference>
<dbReference type="Pfam" id="PF00454">
    <property type="entry name" value="PI3_PI4_kinase"/>
    <property type="match status" value="1"/>
</dbReference>
<evidence type="ECO:0000256" key="1">
    <source>
        <dbReference type="ARBA" id="ARBA00022679"/>
    </source>
</evidence>
<dbReference type="PROSITE" id="PS50290">
    <property type="entry name" value="PI3_4_KINASE_3"/>
    <property type="match status" value="1"/>
</dbReference>
<dbReference type="OrthoDB" id="10264149at2759"/>
<sequence>MKIPSQVWLYKLFNSKYFDTWMAVSYLHRYPCIGIHKYICNKLRTRDDLELVLPQLIHIMFYHTNHVISFPIYDLLHGKSDEEKFALALFFHLRSFLQVLTNEKHLFCKNLMTQILNKQRSKNFIKFRQLSREFNNTENESISIEDKDGTISKSYKYTYLNHPTKQISTKKQGYLGLEGLLVFFVKSVCWNISDTLTNKLDDYEDIFRIKKEGNYSLEINFNEIKNASNFKKNLIFLNELMEITFRLKELPKHIQQKGLEIELSNLQLELPANIFLPFRPNKHILNISLQDSFVLDSAKNSPFVVVLEVANEIKKIKRSLEPKTQTAIFLLNQINNLKNIPDNKKIKENIIEKLNSLTNTQSIKNEKWEKRKKRIQDNSVFGDLKGYEIVSMIAKSGNDFKQELIAYQLLTEIKKILEGENKEIWIKNYEIYLIKNDSGLVETVTNVVSIHNIKKGNIDKKNYTLLDYFNKNFKDNIARAKRNFLISLVGYSLITYFLQLKDRHNGNILIDDEGHLIHVDFGFILGDHPGFYNVEKAPFKFSQEYLELLDNSLDEFKSLFLDGFLTLRKYSDRLCRIVEMLIQNSQLKCVNRNSVLDFRSRFKLDICNKEIDKYIISLVDLAYNSRSTGIYDHFQYFSNGYL</sequence>
<organism evidence="4 5">
    <name type="scientific">Anncaliia algerae PRA339</name>
    <dbReference type="NCBI Taxonomy" id="1288291"/>
    <lineage>
        <taxon>Eukaryota</taxon>
        <taxon>Fungi</taxon>
        <taxon>Fungi incertae sedis</taxon>
        <taxon>Microsporidia</taxon>
        <taxon>Tubulinosematoidea</taxon>
        <taxon>Tubulinosematidae</taxon>
        <taxon>Anncaliia</taxon>
    </lineage>
</organism>
<keyword evidence="5" id="KW-1185">Reference proteome</keyword>
<evidence type="ECO:0000259" key="3">
    <source>
        <dbReference type="PROSITE" id="PS50290"/>
    </source>
</evidence>
<dbReference type="GO" id="GO:0004430">
    <property type="term" value="F:1-phosphatidylinositol 4-kinase activity"/>
    <property type="evidence" value="ECO:0007669"/>
    <property type="project" value="TreeGrafter"/>
</dbReference>
<dbReference type="Gene3D" id="1.10.1070.11">
    <property type="entry name" value="Phosphatidylinositol 3-/4-kinase, catalytic domain"/>
    <property type="match status" value="1"/>
</dbReference>